<dbReference type="InterPro" id="IPR013096">
    <property type="entry name" value="Cupin_2"/>
</dbReference>
<dbReference type="InterPro" id="IPR001387">
    <property type="entry name" value="Cro/C1-type_HTH"/>
</dbReference>
<accession>A0A9D9INS8</accession>
<dbReference type="CDD" id="cd02209">
    <property type="entry name" value="cupin_XRE_C"/>
    <property type="match status" value="1"/>
</dbReference>
<dbReference type="PROSITE" id="PS50943">
    <property type="entry name" value="HTH_CROC1"/>
    <property type="match status" value="1"/>
</dbReference>
<dbReference type="Pfam" id="PF01381">
    <property type="entry name" value="HTH_3"/>
    <property type="match status" value="1"/>
</dbReference>
<dbReference type="GO" id="GO:0005829">
    <property type="term" value="C:cytosol"/>
    <property type="evidence" value="ECO:0007669"/>
    <property type="project" value="TreeGrafter"/>
</dbReference>
<dbReference type="InterPro" id="IPR011051">
    <property type="entry name" value="RmlC_Cupin_sf"/>
</dbReference>
<dbReference type="Proteomes" id="UP000823598">
    <property type="component" value="Unassembled WGS sequence"/>
</dbReference>
<dbReference type="InterPro" id="IPR014710">
    <property type="entry name" value="RmlC-like_jellyroll"/>
</dbReference>
<protein>
    <submittedName>
        <fullName evidence="3">Helix-turn-helix transcriptional regulator</fullName>
    </submittedName>
</protein>
<dbReference type="PANTHER" id="PTHR46797:SF19">
    <property type="entry name" value="BLL2473 PROTEIN"/>
    <property type="match status" value="1"/>
</dbReference>
<sequence length="183" mass="20360">MGHVEEVANRLKGLRDALGLTVSEIASACGIAEDSYVKYESGEIDIPVSTIHKIAHTYGVEITALLFGEEPKMKSYFVTRKGTGVSVERRNWYKYQSLAAGFSNRVMEPFLVTVEPDAGCQDVHLSSHDGQEFNYVESGSMEIHIDGKKIILEEGDTIMFDARHPHGMRAVGDRQLRFIAIII</sequence>
<dbReference type="InterPro" id="IPR010982">
    <property type="entry name" value="Lambda_DNA-bd_dom_sf"/>
</dbReference>
<dbReference type="PANTHER" id="PTHR46797">
    <property type="entry name" value="HTH-TYPE TRANSCRIPTIONAL REGULATOR"/>
    <property type="match status" value="1"/>
</dbReference>
<evidence type="ECO:0000256" key="1">
    <source>
        <dbReference type="ARBA" id="ARBA00023125"/>
    </source>
</evidence>
<reference evidence="3" key="2">
    <citation type="journal article" date="2021" name="PeerJ">
        <title>Extensive microbial diversity within the chicken gut microbiome revealed by metagenomics and culture.</title>
        <authorList>
            <person name="Gilroy R."/>
            <person name="Ravi A."/>
            <person name="Getino M."/>
            <person name="Pursley I."/>
            <person name="Horton D.L."/>
            <person name="Alikhan N.F."/>
            <person name="Baker D."/>
            <person name="Gharbi K."/>
            <person name="Hall N."/>
            <person name="Watson M."/>
            <person name="Adriaenssens E.M."/>
            <person name="Foster-Nyarko E."/>
            <person name="Jarju S."/>
            <person name="Secka A."/>
            <person name="Antonio M."/>
            <person name="Oren A."/>
            <person name="Chaudhuri R.R."/>
            <person name="La Ragione R."/>
            <person name="Hildebrand F."/>
            <person name="Pallen M.J."/>
        </authorList>
    </citation>
    <scope>NUCLEOTIDE SEQUENCE</scope>
    <source>
        <strain evidence="3">6919</strain>
    </source>
</reference>
<name>A0A9D9INS8_9BACT</name>
<dbReference type="EMBL" id="JADIMC010000019">
    <property type="protein sequence ID" value="MBO8475662.1"/>
    <property type="molecule type" value="Genomic_DNA"/>
</dbReference>
<keyword evidence="1" id="KW-0238">DNA-binding</keyword>
<dbReference type="Gene3D" id="1.10.260.40">
    <property type="entry name" value="lambda repressor-like DNA-binding domains"/>
    <property type="match status" value="1"/>
</dbReference>
<reference evidence="3" key="1">
    <citation type="submission" date="2020-10" db="EMBL/GenBank/DDBJ databases">
        <authorList>
            <person name="Gilroy R."/>
        </authorList>
    </citation>
    <scope>NUCLEOTIDE SEQUENCE</scope>
    <source>
        <strain evidence="3">6919</strain>
    </source>
</reference>
<dbReference type="GO" id="GO:0003700">
    <property type="term" value="F:DNA-binding transcription factor activity"/>
    <property type="evidence" value="ECO:0007669"/>
    <property type="project" value="TreeGrafter"/>
</dbReference>
<dbReference type="SMART" id="SM00530">
    <property type="entry name" value="HTH_XRE"/>
    <property type="match status" value="1"/>
</dbReference>
<dbReference type="AlphaFoldDB" id="A0A9D9INS8"/>
<dbReference type="InterPro" id="IPR050807">
    <property type="entry name" value="TransReg_Diox_bact_type"/>
</dbReference>
<evidence type="ECO:0000313" key="3">
    <source>
        <dbReference type="EMBL" id="MBO8475662.1"/>
    </source>
</evidence>
<dbReference type="Gene3D" id="2.60.120.10">
    <property type="entry name" value="Jelly Rolls"/>
    <property type="match status" value="1"/>
</dbReference>
<proteinExistence type="predicted"/>
<dbReference type="SUPFAM" id="SSF47413">
    <property type="entry name" value="lambda repressor-like DNA-binding domains"/>
    <property type="match status" value="1"/>
</dbReference>
<comment type="caution">
    <text evidence="3">The sequence shown here is derived from an EMBL/GenBank/DDBJ whole genome shotgun (WGS) entry which is preliminary data.</text>
</comment>
<dbReference type="GO" id="GO:0003677">
    <property type="term" value="F:DNA binding"/>
    <property type="evidence" value="ECO:0007669"/>
    <property type="project" value="UniProtKB-KW"/>
</dbReference>
<feature type="domain" description="HTH cro/C1-type" evidence="2">
    <location>
        <begin position="11"/>
        <end position="65"/>
    </location>
</feature>
<dbReference type="Pfam" id="PF07883">
    <property type="entry name" value="Cupin_2"/>
    <property type="match status" value="1"/>
</dbReference>
<evidence type="ECO:0000313" key="4">
    <source>
        <dbReference type="Proteomes" id="UP000823598"/>
    </source>
</evidence>
<organism evidence="3 4">
    <name type="scientific">Candidatus Limisoma faecipullorum</name>
    <dbReference type="NCBI Taxonomy" id="2840854"/>
    <lineage>
        <taxon>Bacteria</taxon>
        <taxon>Pseudomonadati</taxon>
        <taxon>Bacteroidota</taxon>
        <taxon>Bacteroidia</taxon>
        <taxon>Bacteroidales</taxon>
        <taxon>Candidatus Limisoma</taxon>
    </lineage>
</organism>
<dbReference type="CDD" id="cd00093">
    <property type="entry name" value="HTH_XRE"/>
    <property type="match status" value="1"/>
</dbReference>
<evidence type="ECO:0000259" key="2">
    <source>
        <dbReference type="PROSITE" id="PS50943"/>
    </source>
</evidence>
<dbReference type="SUPFAM" id="SSF51182">
    <property type="entry name" value="RmlC-like cupins"/>
    <property type="match status" value="1"/>
</dbReference>
<gene>
    <name evidence="3" type="ORF">IAB88_01555</name>
</gene>